<comment type="similarity">
    <text evidence="1 7">Belongs to the endoribonuclease YbeY family.</text>
</comment>
<dbReference type="EC" id="3.1.-.-" evidence="7"/>
<feature type="binding site" evidence="7">
    <location>
        <position position="103"/>
    </location>
    <ligand>
        <name>Zn(2+)</name>
        <dbReference type="ChEBI" id="CHEBI:29105"/>
        <note>catalytic</note>
    </ligand>
</feature>
<dbReference type="HAMAP" id="MF_00009">
    <property type="entry name" value="Endoribonucl_YbeY"/>
    <property type="match status" value="1"/>
</dbReference>
<comment type="cofactor">
    <cofactor evidence="7">
        <name>Zn(2+)</name>
        <dbReference type="ChEBI" id="CHEBI:29105"/>
    </cofactor>
    <text evidence="7">Binds 1 zinc ion.</text>
</comment>
<dbReference type="EMBL" id="MHSK01000017">
    <property type="protein sequence ID" value="OHA42185.1"/>
    <property type="molecule type" value="Genomic_DNA"/>
</dbReference>
<dbReference type="Pfam" id="PF02130">
    <property type="entry name" value="YbeY"/>
    <property type="match status" value="1"/>
</dbReference>
<dbReference type="GO" id="GO:0006364">
    <property type="term" value="P:rRNA processing"/>
    <property type="evidence" value="ECO:0007669"/>
    <property type="project" value="UniProtKB-UniRule"/>
</dbReference>
<evidence type="ECO:0000313" key="8">
    <source>
        <dbReference type="EMBL" id="OHA42185.1"/>
    </source>
</evidence>
<protein>
    <recommendedName>
        <fullName evidence="7">Endoribonuclease YbeY</fullName>
        <ecNumber evidence="7">3.1.-.-</ecNumber>
    </recommendedName>
</protein>
<comment type="subcellular location">
    <subcellularLocation>
        <location evidence="7">Cytoplasm</location>
    </subcellularLocation>
</comment>
<dbReference type="InterPro" id="IPR023091">
    <property type="entry name" value="MetalPrtase_cat_dom_sf_prd"/>
</dbReference>
<keyword evidence="2 7" id="KW-0540">Nuclease</keyword>
<comment type="function">
    <text evidence="7">Single strand-specific metallo-endoribonuclease involved in late-stage 70S ribosome quality control and in maturation of the 3' terminus of the 16S rRNA.</text>
</comment>
<keyword evidence="7" id="KW-0690">Ribosome biogenesis</keyword>
<dbReference type="Gene3D" id="3.40.390.30">
    <property type="entry name" value="Metalloproteases ('zincins'), catalytic domain"/>
    <property type="match status" value="1"/>
</dbReference>
<organism evidence="8 9">
    <name type="scientific">Candidatus Taylorbacteria bacterium RIFCSPLOWO2_12_FULL_43_20</name>
    <dbReference type="NCBI Taxonomy" id="1802332"/>
    <lineage>
        <taxon>Bacteria</taxon>
        <taxon>Candidatus Tayloriibacteriota</taxon>
    </lineage>
</organism>
<keyword evidence="3 7" id="KW-0479">Metal-binding</keyword>
<keyword evidence="4 7" id="KW-0255">Endonuclease</keyword>
<dbReference type="GO" id="GO:0004222">
    <property type="term" value="F:metalloendopeptidase activity"/>
    <property type="evidence" value="ECO:0007669"/>
    <property type="project" value="InterPro"/>
</dbReference>
<evidence type="ECO:0000256" key="3">
    <source>
        <dbReference type="ARBA" id="ARBA00022723"/>
    </source>
</evidence>
<dbReference type="GO" id="GO:0008270">
    <property type="term" value="F:zinc ion binding"/>
    <property type="evidence" value="ECO:0007669"/>
    <property type="project" value="UniProtKB-UniRule"/>
</dbReference>
<evidence type="ECO:0000256" key="1">
    <source>
        <dbReference type="ARBA" id="ARBA00010875"/>
    </source>
</evidence>
<comment type="caution">
    <text evidence="8">The sequence shown here is derived from an EMBL/GenBank/DDBJ whole genome shotgun (WGS) entry which is preliminary data.</text>
</comment>
<gene>
    <name evidence="7" type="primary">ybeY</name>
    <name evidence="8" type="ORF">A3G52_00315</name>
</gene>
<keyword evidence="5 7" id="KW-0378">Hydrolase</keyword>
<keyword evidence="6 7" id="KW-0862">Zinc</keyword>
<proteinExistence type="inferred from homology"/>
<dbReference type="GO" id="GO:0004521">
    <property type="term" value="F:RNA endonuclease activity"/>
    <property type="evidence" value="ECO:0007669"/>
    <property type="project" value="UniProtKB-UniRule"/>
</dbReference>
<accession>A0A1G2P1G9</accession>
<sequence length="130" mass="15007">MSPFSDNFQVTNTTKGKLPRLPFLQMKNAVLGKKYSLSLVFTDNKLSRKLNLKFRNKNKPANILSFALEKNLGEIFLDLTQVRCEAPEFERSYTNFAAFLFIHGLMHLKGFVHSSKMEDEEKKIRSKFGV</sequence>
<evidence type="ECO:0000256" key="2">
    <source>
        <dbReference type="ARBA" id="ARBA00022722"/>
    </source>
</evidence>
<dbReference type="AlphaFoldDB" id="A0A1G2P1G9"/>
<dbReference type="InterPro" id="IPR002036">
    <property type="entry name" value="YbeY"/>
</dbReference>
<feature type="binding site" evidence="7">
    <location>
        <position position="107"/>
    </location>
    <ligand>
        <name>Zn(2+)</name>
        <dbReference type="ChEBI" id="CHEBI:29105"/>
        <note>catalytic</note>
    </ligand>
</feature>
<dbReference type="NCBIfam" id="TIGR00043">
    <property type="entry name" value="rRNA maturation RNase YbeY"/>
    <property type="match status" value="1"/>
</dbReference>
<evidence type="ECO:0000256" key="5">
    <source>
        <dbReference type="ARBA" id="ARBA00022801"/>
    </source>
</evidence>
<keyword evidence="7" id="KW-0963">Cytoplasm</keyword>
<dbReference type="Proteomes" id="UP000177269">
    <property type="component" value="Unassembled WGS sequence"/>
</dbReference>
<feature type="binding site" evidence="7">
    <location>
        <position position="113"/>
    </location>
    <ligand>
        <name>Zn(2+)</name>
        <dbReference type="ChEBI" id="CHEBI:29105"/>
        <note>catalytic</note>
    </ligand>
</feature>
<keyword evidence="7" id="KW-0698">rRNA processing</keyword>
<dbReference type="GO" id="GO:0005737">
    <property type="term" value="C:cytoplasm"/>
    <property type="evidence" value="ECO:0007669"/>
    <property type="project" value="UniProtKB-SubCell"/>
</dbReference>
<evidence type="ECO:0000256" key="6">
    <source>
        <dbReference type="ARBA" id="ARBA00022833"/>
    </source>
</evidence>
<evidence type="ECO:0000313" key="9">
    <source>
        <dbReference type="Proteomes" id="UP000177269"/>
    </source>
</evidence>
<reference evidence="8 9" key="1">
    <citation type="journal article" date="2016" name="Nat. Commun.">
        <title>Thousands of microbial genomes shed light on interconnected biogeochemical processes in an aquifer system.</title>
        <authorList>
            <person name="Anantharaman K."/>
            <person name="Brown C.T."/>
            <person name="Hug L.A."/>
            <person name="Sharon I."/>
            <person name="Castelle C.J."/>
            <person name="Probst A.J."/>
            <person name="Thomas B.C."/>
            <person name="Singh A."/>
            <person name="Wilkins M.J."/>
            <person name="Karaoz U."/>
            <person name="Brodie E.L."/>
            <person name="Williams K.H."/>
            <person name="Hubbard S.S."/>
            <person name="Banfield J.F."/>
        </authorList>
    </citation>
    <scope>NUCLEOTIDE SEQUENCE [LARGE SCALE GENOMIC DNA]</scope>
</reference>
<evidence type="ECO:0000256" key="7">
    <source>
        <dbReference type="HAMAP-Rule" id="MF_00009"/>
    </source>
</evidence>
<evidence type="ECO:0000256" key="4">
    <source>
        <dbReference type="ARBA" id="ARBA00022759"/>
    </source>
</evidence>
<dbReference type="SUPFAM" id="SSF55486">
    <property type="entry name" value="Metalloproteases ('zincins'), catalytic domain"/>
    <property type="match status" value="1"/>
</dbReference>
<name>A0A1G2P1G9_9BACT</name>